<feature type="domain" description="N-acetyltransferase" evidence="1">
    <location>
        <begin position="7"/>
        <end position="159"/>
    </location>
</feature>
<comment type="caution">
    <text evidence="2">The sequence shown here is derived from an EMBL/GenBank/DDBJ whole genome shotgun (WGS) entry which is preliminary data.</text>
</comment>
<dbReference type="Gene3D" id="3.40.630.30">
    <property type="match status" value="1"/>
</dbReference>
<dbReference type="InterPro" id="IPR016181">
    <property type="entry name" value="Acyl_CoA_acyltransferase"/>
</dbReference>
<proteinExistence type="predicted"/>
<dbReference type="SUPFAM" id="SSF55729">
    <property type="entry name" value="Acyl-CoA N-acyltransferases (Nat)"/>
    <property type="match status" value="1"/>
</dbReference>
<accession>A0ABS7AQS4</accession>
<dbReference type="Proteomes" id="UP001519921">
    <property type="component" value="Unassembled WGS sequence"/>
</dbReference>
<sequence length="172" mass="20085">MLKGSKIYLRLIEIRDLRQLYNLCNDKEVKKYNSESIELGENKNLIKDISDRVLHGKKVLSIINEKKVLVGFMTYSESIISKGTYLIGATIGQKFWNRGYGKDSVNTLINYLFNDLKAERIKLKVVSENLRAINCYKRCGFIEKDRKQNKYYIDGKYMDIIIMEITPKDIVI</sequence>
<protein>
    <submittedName>
        <fullName evidence="2">GNAT family N-acetyltransferase</fullName>
    </submittedName>
</protein>
<keyword evidence="3" id="KW-1185">Reference proteome</keyword>
<dbReference type="EMBL" id="JAHXPT010000011">
    <property type="protein sequence ID" value="MBW6411032.1"/>
    <property type="molecule type" value="Genomic_DNA"/>
</dbReference>
<dbReference type="RefSeq" id="WP_219780500.1">
    <property type="nucleotide sequence ID" value="NZ_JAHXPT010000011.1"/>
</dbReference>
<evidence type="ECO:0000259" key="1">
    <source>
        <dbReference type="PROSITE" id="PS51186"/>
    </source>
</evidence>
<dbReference type="PANTHER" id="PTHR43415">
    <property type="entry name" value="SPERMIDINE N(1)-ACETYLTRANSFERASE"/>
    <property type="match status" value="1"/>
</dbReference>
<reference evidence="2 3" key="1">
    <citation type="submission" date="2021-07" db="EMBL/GenBank/DDBJ databases">
        <title>Clostridium weizhouense sp. nov., an anaerobic bacterium isolated from activated sludge of Petroleum wastewater.</title>
        <authorList>
            <person name="Li Q."/>
        </authorList>
    </citation>
    <scope>NUCLEOTIDE SEQUENCE [LARGE SCALE GENOMIC DNA]</scope>
    <source>
        <strain evidence="2 3">YB-6</strain>
    </source>
</reference>
<gene>
    <name evidence="2" type="ORF">KYD98_13115</name>
</gene>
<organism evidence="2 3">
    <name type="scientific">Clostridium weizhouense</name>
    <dbReference type="NCBI Taxonomy" id="2859781"/>
    <lineage>
        <taxon>Bacteria</taxon>
        <taxon>Bacillati</taxon>
        <taxon>Bacillota</taxon>
        <taxon>Clostridia</taxon>
        <taxon>Eubacteriales</taxon>
        <taxon>Clostridiaceae</taxon>
        <taxon>Clostridium</taxon>
    </lineage>
</organism>
<evidence type="ECO:0000313" key="3">
    <source>
        <dbReference type="Proteomes" id="UP001519921"/>
    </source>
</evidence>
<dbReference type="Pfam" id="PF13302">
    <property type="entry name" value="Acetyltransf_3"/>
    <property type="match status" value="1"/>
</dbReference>
<dbReference type="PANTHER" id="PTHR43415:SF3">
    <property type="entry name" value="GNAT-FAMILY ACETYLTRANSFERASE"/>
    <property type="match status" value="1"/>
</dbReference>
<dbReference type="InterPro" id="IPR000182">
    <property type="entry name" value="GNAT_dom"/>
</dbReference>
<name>A0ABS7AQS4_9CLOT</name>
<dbReference type="PROSITE" id="PS51186">
    <property type="entry name" value="GNAT"/>
    <property type="match status" value="1"/>
</dbReference>
<evidence type="ECO:0000313" key="2">
    <source>
        <dbReference type="EMBL" id="MBW6411032.1"/>
    </source>
</evidence>